<evidence type="ECO:0000313" key="3">
    <source>
        <dbReference type="Proteomes" id="UP000694381"/>
    </source>
</evidence>
<evidence type="ECO:0000256" key="1">
    <source>
        <dbReference type="SAM" id="Phobius"/>
    </source>
</evidence>
<keyword evidence="3" id="KW-1185">Reference proteome</keyword>
<feature type="transmembrane region" description="Helical" evidence="1">
    <location>
        <begin position="6"/>
        <end position="28"/>
    </location>
</feature>
<keyword evidence="1" id="KW-0812">Transmembrane</keyword>
<protein>
    <submittedName>
        <fullName evidence="2">Uncharacterized protein</fullName>
    </submittedName>
</protein>
<accession>A0A8C6QMF6</accession>
<dbReference type="GeneTree" id="ENSGT00940000161304"/>
<keyword evidence="1" id="KW-0472">Membrane</keyword>
<dbReference type="Proteomes" id="UP000694381">
    <property type="component" value="Unassembled WGS sequence"/>
</dbReference>
<reference evidence="2" key="1">
    <citation type="submission" date="2025-08" db="UniProtKB">
        <authorList>
            <consortium name="Ensembl"/>
        </authorList>
    </citation>
    <scope>IDENTIFICATION</scope>
</reference>
<gene>
    <name evidence="2" type="primary">Shisal2a</name>
</gene>
<reference evidence="2" key="2">
    <citation type="submission" date="2025-09" db="UniProtKB">
        <authorList>
            <consortium name="Ensembl"/>
        </authorList>
    </citation>
    <scope>IDENTIFICATION</scope>
</reference>
<dbReference type="AlphaFoldDB" id="A0A8C6QMF6"/>
<organism evidence="2 3">
    <name type="scientific">Nannospalax galili</name>
    <name type="common">Northern Israeli blind subterranean mole rat</name>
    <name type="synonym">Spalax galili</name>
    <dbReference type="NCBI Taxonomy" id="1026970"/>
    <lineage>
        <taxon>Eukaryota</taxon>
        <taxon>Metazoa</taxon>
        <taxon>Chordata</taxon>
        <taxon>Craniata</taxon>
        <taxon>Vertebrata</taxon>
        <taxon>Euteleostomi</taxon>
        <taxon>Mammalia</taxon>
        <taxon>Eutheria</taxon>
        <taxon>Euarchontoglires</taxon>
        <taxon>Glires</taxon>
        <taxon>Rodentia</taxon>
        <taxon>Myomorpha</taxon>
        <taxon>Muroidea</taxon>
        <taxon>Spalacidae</taxon>
        <taxon>Spalacinae</taxon>
        <taxon>Nannospalax</taxon>
    </lineage>
</organism>
<keyword evidence="1" id="KW-1133">Transmembrane helix</keyword>
<dbReference type="OMA" id="CLLQHCF"/>
<evidence type="ECO:0000313" key="2">
    <source>
        <dbReference type="Ensembl" id="ENSNGAP00000005129.1"/>
    </source>
</evidence>
<dbReference type="Ensembl" id="ENSNGAT00000008691.1">
    <property type="protein sequence ID" value="ENSNGAP00000005129.1"/>
    <property type="gene ID" value="ENSNGAG00000007159.1"/>
</dbReference>
<name>A0A8C6QMF6_NANGA</name>
<proteinExistence type="predicted"/>
<sequence length="124" mass="13058">IGAVGLSIAAMVLLAFILTACGLCYLFISSKPHAKLDPGLSLQTTGPKEIPPDCHSLNTAMTVEVQGMSPPRQCYVTLESHERQALGSRSIFQHGFMATVTASDIPGSPKKIPVPTNDPCGLVP</sequence>